<feature type="compositionally biased region" description="Low complexity" evidence="1">
    <location>
        <begin position="100"/>
        <end position="115"/>
    </location>
</feature>
<dbReference type="RefSeq" id="WP_087924718.1">
    <property type="nucleotide sequence ID" value="NZ_CP021744.1"/>
</dbReference>
<protein>
    <submittedName>
        <fullName evidence="2">Regulatory protein</fullName>
    </submittedName>
</protein>
<organism evidence="2 3">
    <name type="scientific">Streptomyces albireticuli</name>
    <dbReference type="NCBI Taxonomy" id="1940"/>
    <lineage>
        <taxon>Bacteria</taxon>
        <taxon>Bacillati</taxon>
        <taxon>Actinomycetota</taxon>
        <taxon>Actinomycetes</taxon>
        <taxon>Kitasatosporales</taxon>
        <taxon>Streptomycetaceae</taxon>
        <taxon>Streptomyces</taxon>
    </lineage>
</organism>
<evidence type="ECO:0000256" key="1">
    <source>
        <dbReference type="SAM" id="MobiDB-lite"/>
    </source>
</evidence>
<dbReference type="InterPro" id="IPR036388">
    <property type="entry name" value="WH-like_DNA-bd_sf"/>
</dbReference>
<gene>
    <name evidence="2" type="ORF">SMD11_0377</name>
</gene>
<proteinExistence type="predicted"/>
<reference evidence="2 3" key="1">
    <citation type="submission" date="2017-06" db="EMBL/GenBank/DDBJ databases">
        <title>Streptomyces albireticuli Genome sequencing and assembly.</title>
        <authorList>
            <person name="Wang Y."/>
            <person name="Du B."/>
            <person name="Ding Y."/>
            <person name="Liu H."/>
            <person name="Hou Q."/>
            <person name="Liu K."/>
            <person name="Yao L."/>
            <person name="Wang C."/>
        </authorList>
    </citation>
    <scope>NUCLEOTIDE SEQUENCE [LARGE SCALE GENOMIC DNA]</scope>
    <source>
        <strain evidence="2 3">MDJK11</strain>
    </source>
</reference>
<feature type="compositionally biased region" description="Low complexity" evidence="1">
    <location>
        <begin position="232"/>
        <end position="261"/>
    </location>
</feature>
<dbReference type="OrthoDB" id="4248306at2"/>
<dbReference type="Proteomes" id="UP000195755">
    <property type="component" value="Chromosome"/>
</dbReference>
<evidence type="ECO:0000313" key="2">
    <source>
        <dbReference type="EMBL" id="ARZ66043.1"/>
    </source>
</evidence>
<feature type="region of interest" description="Disordered" evidence="1">
    <location>
        <begin position="64"/>
        <end position="159"/>
    </location>
</feature>
<dbReference type="AlphaFoldDB" id="A0A1Z2KVG4"/>
<feature type="region of interest" description="Disordered" evidence="1">
    <location>
        <begin position="214"/>
        <end position="261"/>
    </location>
</feature>
<dbReference type="KEGG" id="salj:SMD11_0377"/>
<feature type="compositionally biased region" description="Low complexity" evidence="1">
    <location>
        <begin position="64"/>
        <end position="78"/>
    </location>
</feature>
<dbReference type="Gene3D" id="1.10.10.10">
    <property type="entry name" value="Winged helix-like DNA-binding domain superfamily/Winged helix DNA-binding domain"/>
    <property type="match status" value="1"/>
</dbReference>
<evidence type="ECO:0000313" key="3">
    <source>
        <dbReference type="Proteomes" id="UP000195755"/>
    </source>
</evidence>
<sequence length="261" mass="26933">MPDAQLETNGIKEQYAFKVAADLEHNTKEQERIGAEVTALEEQLRALRRDHTLLVSVQQALGKEGAAAAASRKAGDTATLPKPRPAAAEAKPARRRKATTTKAATTKAPAAKATKNSARTTGAKADTKVEKATKTERVEKTEKAETPEKAGKTATADTKAAGPTLVSLVREALGRQSEPRSAAEIAAAVAEAQPDRTIKPTVVRTTVEGLVAKGQAQRTKQGTSVFYAAPDGSPAAPAEPSKPAGSAAPAEPAGGTESATA</sequence>
<dbReference type="EMBL" id="CP021744">
    <property type="protein sequence ID" value="ARZ66043.1"/>
    <property type="molecule type" value="Genomic_DNA"/>
</dbReference>
<accession>A0A1Z2KVG4</accession>
<name>A0A1Z2KVG4_9ACTN</name>
<feature type="compositionally biased region" description="Basic and acidic residues" evidence="1">
    <location>
        <begin position="125"/>
        <end position="151"/>
    </location>
</feature>